<reference evidence="7 8" key="1">
    <citation type="submission" date="2019-02" db="EMBL/GenBank/DDBJ databases">
        <title>Prokaryotic population dynamics and viral predation in marine succession experiment using metagenomics: the confinement effect.</title>
        <authorList>
            <person name="Haro-Moreno J.M."/>
            <person name="Rodriguez-Valera F."/>
            <person name="Lopez-Perez M."/>
        </authorList>
    </citation>
    <scope>NUCLEOTIDE SEQUENCE [LARGE SCALE GENOMIC DNA]</scope>
    <source>
        <strain evidence="7">MED-G157</strain>
    </source>
</reference>
<dbReference type="NCBIfam" id="TIGR00385">
    <property type="entry name" value="dsbE"/>
    <property type="match status" value="1"/>
</dbReference>
<organism evidence="7 8">
    <name type="scientific">OM182 bacterium</name>
    <dbReference type="NCBI Taxonomy" id="2510334"/>
    <lineage>
        <taxon>Bacteria</taxon>
        <taxon>Pseudomonadati</taxon>
        <taxon>Pseudomonadota</taxon>
        <taxon>Gammaproteobacteria</taxon>
        <taxon>OMG group</taxon>
        <taxon>OM182 clade</taxon>
    </lineage>
</organism>
<dbReference type="Pfam" id="PF08534">
    <property type="entry name" value="Redoxin"/>
    <property type="match status" value="1"/>
</dbReference>
<dbReference type="Gene3D" id="3.40.30.10">
    <property type="entry name" value="Glutaredoxin"/>
    <property type="match status" value="1"/>
</dbReference>
<comment type="caution">
    <text evidence="7">The sequence shown here is derived from an EMBL/GenBank/DDBJ whole genome shotgun (WGS) entry which is preliminary data.</text>
</comment>
<evidence type="ECO:0000259" key="6">
    <source>
        <dbReference type="PROSITE" id="PS51352"/>
    </source>
</evidence>
<dbReference type="InterPro" id="IPR013740">
    <property type="entry name" value="Redoxin"/>
</dbReference>
<dbReference type="PANTHER" id="PTHR42852">
    <property type="entry name" value="THIOL:DISULFIDE INTERCHANGE PROTEIN DSBE"/>
    <property type="match status" value="1"/>
</dbReference>
<keyword evidence="4" id="KW-1015">Disulfide bond</keyword>
<gene>
    <name evidence="7" type="ORF">EVA68_05480</name>
</gene>
<feature type="domain" description="Thioredoxin" evidence="6">
    <location>
        <begin position="36"/>
        <end position="173"/>
    </location>
</feature>
<evidence type="ECO:0000313" key="7">
    <source>
        <dbReference type="EMBL" id="RZO76030.1"/>
    </source>
</evidence>
<dbReference type="GO" id="GO:0017004">
    <property type="term" value="P:cytochrome complex assembly"/>
    <property type="evidence" value="ECO:0007669"/>
    <property type="project" value="UniProtKB-KW"/>
</dbReference>
<dbReference type="PANTHER" id="PTHR42852:SF6">
    <property type="entry name" value="THIOL:DISULFIDE INTERCHANGE PROTEIN DSBE"/>
    <property type="match status" value="1"/>
</dbReference>
<dbReference type="AlphaFoldDB" id="A0A520S0P9"/>
<dbReference type="Proteomes" id="UP000316199">
    <property type="component" value="Unassembled WGS sequence"/>
</dbReference>
<dbReference type="GO" id="GO:0015036">
    <property type="term" value="F:disulfide oxidoreductase activity"/>
    <property type="evidence" value="ECO:0007669"/>
    <property type="project" value="InterPro"/>
</dbReference>
<dbReference type="InterPro" id="IPR004799">
    <property type="entry name" value="Periplasmic_diS_OxRdtase_DsbE"/>
</dbReference>
<dbReference type="GO" id="GO:0005886">
    <property type="term" value="C:plasma membrane"/>
    <property type="evidence" value="ECO:0007669"/>
    <property type="project" value="UniProtKB-SubCell"/>
</dbReference>
<evidence type="ECO:0000256" key="3">
    <source>
        <dbReference type="ARBA" id="ARBA00022748"/>
    </source>
</evidence>
<dbReference type="SUPFAM" id="SSF52833">
    <property type="entry name" value="Thioredoxin-like"/>
    <property type="match status" value="1"/>
</dbReference>
<dbReference type="CDD" id="cd03010">
    <property type="entry name" value="TlpA_like_DsbE"/>
    <property type="match status" value="1"/>
</dbReference>
<dbReference type="PROSITE" id="PS51352">
    <property type="entry name" value="THIOREDOXIN_2"/>
    <property type="match status" value="1"/>
</dbReference>
<evidence type="ECO:0000313" key="8">
    <source>
        <dbReference type="Proteomes" id="UP000316199"/>
    </source>
</evidence>
<keyword evidence="3" id="KW-0201">Cytochrome c-type biogenesis</keyword>
<dbReference type="GO" id="GO:0030288">
    <property type="term" value="C:outer membrane-bounded periplasmic space"/>
    <property type="evidence" value="ECO:0007669"/>
    <property type="project" value="InterPro"/>
</dbReference>
<dbReference type="EMBL" id="SHAG01000019">
    <property type="protein sequence ID" value="RZO76030.1"/>
    <property type="molecule type" value="Genomic_DNA"/>
</dbReference>
<evidence type="ECO:0000256" key="2">
    <source>
        <dbReference type="ARBA" id="ARBA00007758"/>
    </source>
</evidence>
<comment type="similarity">
    <text evidence="2">Belongs to the thioredoxin family. DsbE subfamily.</text>
</comment>
<evidence type="ECO:0000256" key="5">
    <source>
        <dbReference type="ARBA" id="ARBA00023284"/>
    </source>
</evidence>
<evidence type="ECO:0000256" key="4">
    <source>
        <dbReference type="ARBA" id="ARBA00023157"/>
    </source>
</evidence>
<sequence length="179" mass="20262">MIMNKSLIIPLLCFFLLIVLLWRSFSLEDPHFLPSQLIDKPFPKFNLEDLHSTSRMRHVDDLVGAVSLVNVWATWCANCLIEHPVLEEISQNGITIIGINYNDNLLKARAWLDRYGDPYAFHVQDKEGTLAIDLGVYGAPETFIIDASGTIRYRHVGVVTERVWSQKLSPIINLLDGGS</sequence>
<name>A0A520S0P9_9GAMM</name>
<dbReference type="InterPro" id="IPR036249">
    <property type="entry name" value="Thioredoxin-like_sf"/>
</dbReference>
<proteinExistence type="inferred from homology"/>
<keyword evidence="5" id="KW-0676">Redox-active center</keyword>
<comment type="subcellular location">
    <subcellularLocation>
        <location evidence="1">Cell inner membrane</location>
        <topology evidence="1">Single-pass membrane protein</topology>
        <orientation evidence="1">Periplasmic side</orientation>
    </subcellularLocation>
</comment>
<protein>
    <submittedName>
        <fullName evidence="7">DsbE family thiol:disulfide interchange protein</fullName>
    </submittedName>
</protein>
<dbReference type="InterPro" id="IPR013766">
    <property type="entry name" value="Thioredoxin_domain"/>
</dbReference>
<evidence type="ECO:0000256" key="1">
    <source>
        <dbReference type="ARBA" id="ARBA00004383"/>
    </source>
</evidence>
<accession>A0A520S0P9</accession>
<dbReference type="InterPro" id="IPR050553">
    <property type="entry name" value="Thioredoxin_ResA/DsbE_sf"/>
</dbReference>